<dbReference type="Pfam" id="PF00326">
    <property type="entry name" value="Peptidase_S9"/>
    <property type="match status" value="1"/>
</dbReference>
<feature type="signal peptide" evidence="3">
    <location>
        <begin position="1"/>
        <end position="24"/>
    </location>
</feature>
<feature type="region of interest" description="Disordered" evidence="2">
    <location>
        <begin position="81"/>
        <end position="101"/>
    </location>
</feature>
<evidence type="ECO:0000256" key="2">
    <source>
        <dbReference type="SAM" id="MobiDB-lite"/>
    </source>
</evidence>
<dbReference type="InterPro" id="IPR001375">
    <property type="entry name" value="Peptidase_S9_cat"/>
</dbReference>
<dbReference type="SUPFAM" id="SSF82171">
    <property type="entry name" value="DPP6 N-terminal domain-like"/>
    <property type="match status" value="1"/>
</dbReference>
<dbReference type="PANTHER" id="PTHR42776">
    <property type="entry name" value="SERINE PEPTIDASE S9 FAMILY MEMBER"/>
    <property type="match status" value="1"/>
</dbReference>
<feature type="chain" id="PRO_5045721130" evidence="3">
    <location>
        <begin position="25"/>
        <end position="688"/>
    </location>
</feature>
<dbReference type="PANTHER" id="PTHR42776:SF27">
    <property type="entry name" value="DIPEPTIDYL PEPTIDASE FAMILY MEMBER 6"/>
    <property type="match status" value="1"/>
</dbReference>
<organism evidence="5 6">
    <name type="scientific">Roseateles oligotrophus</name>
    <dbReference type="NCBI Taxonomy" id="1769250"/>
    <lineage>
        <taxon>Bacteria</taxon>
        <taxon>Pseudomonadati</taxon>
        <taxon>Pseudomonadota</taxon>
        <taxon>Betaproteobacteria</taxon>
        <taxon>Burkholderiales</taxon>
        <taxon>Sphaerotilaceae</taxon>
        <taxon>Roseateles</taxon>
    </lineage>
</organism>
<name>A0ABT2YDC7_9BURK</name>
<dbReference type="InterPro" id="IPR029058">
    <property type="entry name" value="AB_hydrolase_fold"/>
</dbReference>
<evidence type="ECO:0000259" key="4">
    <source>
        <dbReference type="Pfam" id="PF00326"/>
    </source>
</evidence>
<accession>A0ABT2YDC7</accession>
<reference evidence="5 6" key="1">
    <citation type="submission" date="2021-11" db="EMBL/GenBank/DDBJ databases">
        <authorList>
            <person name="Liang Q."/>
            <person name="Mou H."/>
            <person name="Liu Z."/>
        </authorList>
    </citation>
    <scope>NUCLEOTIDE SEQUENCE [LARGE SCALE GENOMIC DNA]</scope>
    <source>
        <strain evidence="5 6">CHU3</strain>
    </source>
</reference>
<keyword evidence="1" id="KW-0378">Hydrolase</keyword>
<protein>
    <submittedName>
        <fullName evidence="5">Prolyl oligopeptidase family serine peptidase</fullName>
    </submittedName>
</protein>
<dbReference type="Gene3D" id="3.40.50.1820">
    <property type="entry name" value="alpha/beta hydrolase"/>
    <property type="match status" value="1"/>
</dbReference>
<sequence length="688" mass="74454">MRPTLCSFAWLVLLACVSLPAVQAKPAVPPASLVADGIPSFEWVGSSERKAPNAVRFVDWHPMRPEMLVLATAGGSMQLHSLAKPGAKPRPLTAGRDKVETARWEPSQGEYLVFSRDHGGDEAYRLFRLQAQQEGAAMAEAQALTPVDGRVSEFTFLPKGSGLVYVLDRLDRQAEAGQQGGSRQSRSRLMWVDPLKPDSARQLGETLGGRYTDLRVAPSGAVVLTHTLAGKSQTLVFGLNGEAGRPLGNAVAAADAEFEDEELLWGRRVLQGDFRQLVSLGLASGHRSAQLPELKADLEALGVPPAGSDRPFALIHNEDGVSVLRLYTPTAGAPIRIGESLPAGLVQNPRWHHRLPLLAFDHISAQSPGRVQVYDLSNGELRAWTGADATLQAGEAGDRIDYGSLRWTSFDGLTISGLHIAPPARFKGPRPVYISIHGGPSSQSRPGYLNATLRHLVEVMGMHVILPNVRGSDGFGKKFLSLDNGRRREDSVKDISALLDVVASRADMDAARVVVAGGSYGGYMSLAVAVRESKRIAGNICRVGIANFASFLENTESYRRDNRRGEYGDERDPKMREFLQQISPLNHAAKVKKPLFIVHGRNDPRVPYAEAQQMVAAVRAGGTPVWFLTAEDEGHSFTNVDNRDYLFQATVEFVSRLIGAKAEAVDERSAKPAPPSEGELAGATTQSL</sequence>
<dbReference type="RefSeq" id="WP_263570657.1">
    <property type="nucleotide sequence ID" value="NZ_JAJIRN010000003.1"/>
</dbReference>
<gene>
    <name evidence="5" type="ORF">LNV07_07975</name>
</gene>
<evidence type="ECO:0000313" key="5">
    <source>
        <dbReference type="EMBL" id="MCV2368034.1"/>
    </source>
</evidence>
<dbReference type="Gene3D" id="2.120.10.30">
    <property type="entry name" value="TolB, C-terminal domain"/>
    <property type="match status" value="1"/>
</dbReference>
<dbReference type="EMBL" id="JAJIRN010000003">
    <property type="protein sequence ID" value="MCV2368034.1"/>
    <property type="molecule type" value="Genomic_DNA"/>
</dbReference>
<keyword evidence="3" id="KW-0732">Signal</keyword>
<proteinExistence type="predicted"/>
<comment type="caution">
    <text evidence="5">The sequence shown here is derived from an EMBL/GenBank/DDBJ whole genome shotgun (WGS) entry which is preliminary data.</text>
</comment>
<dbReference type="Proteomes" id="UP001209701">
    <property type="component" value="Unassembled WGS sequence"/>
</dbReference>
<feature type="domain" description="Peptidase S9 prolyl oligopeptidase catalytic" evidence="4">
    <location>
        <begin position="458"/>
        <end position="659"/>
    </location>
</feature>
<evidence type="ECO:0000313" key="6">
    <source>
        <dbReference type="Proteomes" id="UP001209701"/>
    </source>
</evidence>
<dbReference type="InterPro" id="IPR011042">
    <property type="entry name" value="6-blade_b-propeller_TolB-like"/>
</dbReference>
<dbReference type="PROSITE" id="PS51257">
    <property type="entry name" value="PROKAR_LIPOPROTEIN"/>
    <property type="match status" value="1"/>
</dbReference>
<feature type="region of interest" description="Disordered" evidence="2">
    <location>
        <begin position="664"/>
        <end position="688"/>
    </location>
</feature>
<evidence type="ECO:0000256" key="3">
    <source>
        <dbReference type="SAM" id="SignalP"/>
    </source>
</evidence>
<dbReference type="SUPFAM" id="SSF53474">
    <property type="entry name" value="alpha/beta-Hydrolases"/>
    <property type="match status" value="1"/>
</dbReference>
<keyword evidence="6" id="KW-1185">Reference proteome</keyword>
<evidence type="ECO:0000256" key="1">
    <source>
        <dbReference type="ARBA" id="ARBA00022801"/>
    </source>
</evidence>